<accession>A0A1G8EBQ7</accession>
<feature type="transmembrane region" description="Helical" evidence="1">
    <location>
        <begin position="94"/>
        <end position="116"/>
    </location>
</feature>
<keyword evidence="1" id="KW-0812">Transmembrane</keyword>
<dbReference type="STRING" id="399736.SAMN04489720_1972"/>
<keyword evidence="1" id="KW-0472">Membrane</keyword>
<evidence type="ECO:0000313" key="2">
    <source>
        <dbReference type="EMBL" id="SDH67365.1"/>
    </source>
</evidence>
<evidence type="ECO:0000256" key="1">
    <source>
        <dbReference type="SAM" id="Phobius"/>
    </source>
</evidence>
<keyword evidence="1" id="KW-1133">Transmembrane helix</keyword>
<gene>
    <name evidence="2" type="ORF">SAMN04489720_1972</name>
</gene>
<dbReference type="EMBL" id="LT629695">
    <property type="protein sequence ID" value="SDH67365.1"/>
    <property type="molecule type" value="Genomic_DNA"/>
</dbReference>
<name>A0A1G8EBQ7_9MICO</name>
<feature type="transmembrane region" description="Helical" evidence="1">
    <location>
        <begin position="60"/>
        <end position="82"/>
    </location>
</feature>
<proteinExistence type="predicted"/>
<dbReference type="Proteomes" id="UP000198822">
    <property type="component" value="Chromosome I"/>
</dbReference>
<dbReference type="RefSeq" id="WP_092504610.1">
    <property type="nucleotide sequence ID" value="NZ_LT629695.1"/>
</dbReference>
<dbReference type="AlphaFoldDB" id="A0A1G8EBQ7"/>
<keyword evidence="3" id="KW-1185">Reference proteome</keyword>
<feature type="transmembrane region" description="Helical" evidence="1">
    <location>
        <begin position="17"/>
        <end position="40"/>
    </location>
</feature>
<reference evidence="3" key="1">
    <citation type="submission" date="2016-10" db="EMBL/GenBank/DDBJ databases">
        <authorList>
            <person name="Varghese N."/>
            <person name="Submissions S."/>
        </authorList>
    </citation>
    <scope>NUCLEOTIDE SEQUENCE [LARGE SCALE GENOMIC DNA]</scope>
    <source>
        <strain evidence="3">DSM 22002</strain>
    </source>
</reference>
<evidence type="ECO:0000313" key="3">
    <source>
        <dbReference type="Proteomes" id="UP000198822"/>
    </source>
</evidence>
<organism evidence="2 3">
    <name type="scientific">Agrococcus jejuensis</name>
    <dbReference type="NCBI Taxonomy" id="399736"/>
    <lineage>
        <taxon>Bacteria</taxon>
        <taxon>Bacillati</taxon>
        <taxon>Actinomycetota</taxon>
        <taxon>Actinomycetes</taxon>
        <taxon>Micrococcales</taxon>
        <taxon>Microbacteriaceae</taxon>
        <taxon>Agrococcus</taxon>
    </lineage>
</organism>
<sequence>MEADGAQARRPESPLRVVALMVLSVALVAALGTLGLVPLFVVSQPCPVALQPCDETSGPLAIVLMLVAPAAAVVVGIVGGAVQLARRSRAIRWPAIACAAVVASWLAGLAVALVAAS</sequence>
<protein>
    <submittedName>
        <fullName evidence="2">Uncharacterized protein</fullName>
    </submittedName>
</protein>